<dbReference type="PANTHER" id="PTHR10098">
    <property type="entry name" value="RAPSYN-RELATED"/>
    <property type="match status" value="1"/>
</dbReference>
<dbReference type="GeneID" id="98307407"/>
<dbReference type="InterPro" id="IPR019734">
    <property type="entry name" value="TPR_rpt"/>
</dbReference>
<dbReference type="PANTHER" id="PTHR10098:SF108">
    <property type="entry name" value="TETRATRICOPEPTIDE REPEAT PROTEIN 28"/>
    <property type="match status" value="1"/>
</dbReference>
<dbReference type="Pfam" id="PF13432">
    <property type="entry name" value="TPR_16"/>
    <property type="match status" value="1"/>
</dbReference>
<evidence type="ECO:0000313" key="2">
    <source>
        <dbReference type="EMBL" id="KRL99936.1"/>
    </source>
</evidence>
<dbReference type="Proteomes" id="UP000051166">
    <property type="component" value="Unassembled WGS sequence"/>
</dbReference>
<reference evidence="2 3" key="1">
    <citation type="journal article" date="2015" name="Genome Announc.">
        <title>Expanding the biotechnology potential of lactobacilli through comparative genomics of 213 strains and associated genera.</title>
        <authorList>
            <person name="Sun Z."/>
            <person name="Harris H.M."/>
            <person name="McCann A."/>
            <person name="Guo C."/>
            <person name="Argimon S."/>
            <person name="Zhang W."/>
            <person name="Yang X."/>
            <person name="Jeffery I.B."/>
            <person name="Cooney J.C."/>
            <person name="Kagawa T.F."/>
            <person name="Liu W."/>
            <person name="Song Y."/>
            <person name="Salvetti E."/>
            <person name="Wrobel A."/>
            <person name="Rasinkangas P."/>
            <person name="Parkhill J."/>
            <person name="Rea M.C."/>
            <person name="O'Sullivan O."/>
            <person name="Ritari J."/>
            <person name="Douillard F.P."/>
            <person name="Paul Ross R."/>
            <person name="Yang R."/>
            <person name="Briner A.E."/>
            <person name="Felis G.E."/>
            <person name="de Vos W.M."/>
            <person name="Barrangou R."/>
            <person name="Klaenhammer T.R."/>
            <person name="Caufield P.W."/>
            <person name="Cui Y."/>
            <person name="Zhang H."/>
            <person name="O'Toole P.W."/>
        </authorList>
    </citation>
    <scope>NUCLEOTIDE SEQUENCE [LARGE SCALE GENOMIC DNA]</scope>
    <source>
        <strain evidence="2 3">DSM 16230</strain>
    </source>
</reference>
<evidence type="ECO:0000256" key="1">
    <source>
        <dbReference type="PROSITE-ProRule" id="PRU00339"/>
    </source>
</evidence>
<accession>A0A0R1V2Z5</accession>
<name>A0A0R1V2Z5_9LACO</name>
<keyword evidence="3" id="KW-1185">Reference proteome</keyword>
<dbReference type="AlphaFoldDB" id="A0A0R1V2Z5"/>
<proteinExistence type="predicted"/>
<feature type="repeat" description="TPR" evidence="1">
    <location>
        <begin position="135"/>
        <end position="168"/>
    </location>
</feature>
<keyword evidence="1" id="KW-0802">TPR repeat</keyword>
<dbReference type="STRING" id="1423801.FD50_GL002473"/>
<dbReference type="PATRIC" id="fig|1423801.4.peg.2532"/>
<gene>
    <name evidence="2" type="ORF">FD50_GL002473</name>
</gene>
<feature type="repeat" description="TPR" evidence="1">
    <location>
        <begin position="30"/>
        <end position="63"/>
    </location>
</feature>
<dbReference type="Gene3D" id="1.25.40.10">
    <property type="entry name" value="Tetratricopeptide repeat domain"/>
    <property type="match status" value="2"/>
</dbReference>
<dbReference type="Pfam" id="PF13424">
    <property type="entry name" value="TPR_12"/>
    <property type="match status" value="1"/>
</dbReference>
<evidence type="ECO:0000313" key="3">
    <source>
        <dbReference type="Proteomes" id="UP000051166"/>
    </source>
</evidence>
<organism evidence="2 3">
    <name type="scientific">Liquorilactobacillus satsumensis DSM 16230 = JCM 12392</name>
    <dbReference type="NCBI Taxonomy" id="1423801"/>
    <lineage>
        <taxon>Bacteria</taxon>
        <taxon>Bacillati</taxon>
        <taxon>Bacillota</taxon>
        <taxon>Bacilli</taxon>
        <taxon>Lactobacillales</taxon>
        <taxon>Lactobacillaceae</taxon>
        <taxon>Liquorilactobacillus</taxon>
    </lineage>
</organism>
<dbReference type="InterPro" id="IPR011990">
    <property type="entry name" value="TPR-like_helical_dom_sf"/>
</dbReference>
<dbReference type="EMBL" id="AZFQ01000019">
    <property type="protein sequence ID" value="KRL99936.1"/>
    <property type="molecule type" value="Genomic_DNA"/>
</dbReference>
<dbReference type="OrthoDB" id="2329209at2"/>
<protein>
    <submittedName>
        <fullName evidence="2">Uncharacterized protein</fullName>
    </submittedName>
</protein>
<comment type="caution">
    <text evidence="2">The sequence shown here is derived from an EMBL/GenBank/DDBJ whole genome shotgun (WGS) entry which is preliminary data.</text>
</comment>
<dbReference type="RefSeq" id="WP_054757572.1">
    <property type="nucleotide sequence ID" value="NZ_AZFQ01000019.1"/>
</dbReference>
<dbReference type="SMART" id="SM00028">
    <property type="entry name" value="TPR"/>
    <property type="match status" value="3"/>
</dbReference>
<dbReference type="SUPFAM" id="SSF48452">
    <property type="entry name" value="TPR-like"/>
    <property type="match status" value="1"/>
</dbReference>
<sequence length="227" mass="25917">MNKQRKQLVKKTDELIKAAIQKIDDEPKNAQNYYDLGSLLTELKNYEQAEALFRKALPLFATEQHDSSLLYYGLGNVLYAAGLYAQAVEVFQKVQEQKLQQDAYLMLAQSEFAQEHYQQALAFALTAAERGSQQNAAHLLMGESFLALGDFEHAQEYFEQVRTREPQNFKANFELGVINLVLGKENPCYFQQAQKSDPSAFKRMQSRLADIEKVLLAKKNTTHEKKA</sequence>
<dbReference type="PROSITE" id="PS50005">
    <property type="entry name" value="TPR"/>
    <property type="match status" value="2"/>
</dbReference>